<dbReference type="GO" id="GO:0008836">
    <property type="term" value="F:diaminopimelate decarboxylase activity"/>
    <property type="evidence" value="ECO:0007669"/>
    <property type="project" value="UniProtKB-EC"/>
</dbReference>
<dbReference type="InterPro" id="IPR022644">
    <property type="entry name" value="De-COase2_N"/>
</dbReference>
<keyword evidence="9" id="KW-1185">Reference proteome</keyword>
<dbReference type="Pfam" id="PF02784">
    <property type="entry name" value="Orn_Arg_deC_N"/>
    <property type="match status" value="1"/>
</dbReference>
<keyword evidence="4 5" id="KW-0456">Lyase</keyword>
<reference evidence="8 9" key="1">
    <citation type="submission" date="2021-06" db="EMBL/GenBank/DDBJ databases">
        <authorList>
            <person name="Sun Q."/>
            <person name="Li D."/>
        </authorList>
    </citation>
    <scope>NUCLEOTIDE SEQUENCE [LARGE SCALE GENOMIC DNA]</scope>
    <source>
        <strain evidence="8 9">MSJ-40</strain>
    </source>
</reference>
<comment type="cofactor">
    <cofactor evidence="1 5">
        <name>pyridoxal 5'-phosphate</name>
        <dbReference type="ChEBI" id="CHEBI:597326"/>
    </cofactor>
</comment>
<comment type="similarity">
    <text evidence="5">Belongs to the Orn/Lys/Arg decarboxylase class-II family. LysA subfamily.</text>
</comment>
<comment type="function">
    <text evidence="5">Specifically catalyzes the decarboxylation of meso-diaminopimelate (meso-DAP) to L-lysine.</text>
</comment>
<feature type="binding site" evidence="5">
    <location>
        <position position="351"/>
    </location>
    <ligand>
        <name>substrate</name>
    </ligand>
</feature>
<evidence type="ECO:0000256" key="2">
    <source>
        <dbReference type="ARBA" id="ARBA00022793"/>
    </source>
</evidence>
<feature type="binding site" evidence="5">
    <location>
        <begin position="279"/>
        <end position="282"/>
    </location>
    <ligand>
        <name>pyridoxal 5'-phosphate</name>
        <dbReference type="ChEBI" id="CHEBI:597326"/>
    </ligand>
</feature>
<dbReference type="Proteomes" id="UP000749471">
    <property type="component" value="Unassembled WGS sequence"/>
</dbReference>
<keyword evidence="5" id="KW-0028">Amino-acid biosynthesis</keyword>
<dbReference type="CDD" id="cd06828">
    <property type="entry name" value="PLPDE_III_DapDC"/>
    <property type="match status" value="1"/>
</dbReference>
<comment type="subunit">
    <text evidence="5">Homodimer.</text>
</comment>
<dbReference type="PANTHER" id="PTHR43727:SF2">
    <property type="entry name" value="GROUP IV DECARBOXYLASE"/>
    <property type="match status" value="1"/>
</dbReference>
<dbReference type="InterPro" id="IPR002986">
    <property type="entry name" value="DAP_deCOOHase_LysA"/>
</dbReference>
<evidence type="ECO:0000259" key="7">
    <source>
        <dbReference type="Pfam" id="PF02784"/>
    </source>
</evidence>
<evidence type="ECO:0000313" key="8">
    <source>
        <dbReference type="EMBL" id="MBU5438563.1"/>
    </source>
</evidence>
<comment type="pathway">
    <text evidence="5">Amino-acid biosynthesis; L-lysine biosynthesis via DAP pathway; L-lysine from DL-2,6-diaminopimelate: step 1/1.</text>
</comment>
<feature type="binding site" evidence="5">
    <location>
        <position position="379"/>
    </location>
    <ligand>
        <name>pyridoxal 5'-phosphate</name>
        <dbReference type="ChEBI" id="CHEBI:597326"/>
    </ligand>
</feature>
<feature type="binding site" evidence="5">
    <location>
        <position position="319"/>
    </location>
    <ligand>
        <name>substrate</name>
    </ligand>
</feature>
<comment type="catalytic activity">
    <reaction evidence="5">
        <text>meso-2,6-diaminopimelate + H(+) = L-lysine + CO2</text>
        <dbReference type="Rhea" id="RHEA:15101"/>
        <dbReference type="ChEBI" id="CHEBI:15378"/>
        <dbReference type="ChEBI" id="CHEBI:16526"/>
        <dbReference type="ChEBI" id="CHEBI:32551"/>
        <dbReference type="ChEBI" id="CHEBI:57791"/>
        <dbReference type="EC" id="4.1.1.20"/>
    </reaction>
</comment>
<dbReference type="RefSeq" id="WP_216519772.1">
    <property type="nucleotide sequence ID" value="NZ_JAHLPM010000009.1"/>
</dbReference>
<feature type="binding site" evidence="5">
    <location>
        <position position="237"/>
    </location>
    <ligand>
        <name>pyridoxal 5'-phosphate</name>
        <dbReference type="ChEBI" id="CHEBI:597326"/>
    </ligand>
</feature>
<accession>A0ABS6E8K5</accession>
<keyword evidence="3 5" id="KW-0663">Pyridoxal phosphate</keyword>
<evidence type="ECO:0000313" key="9">
    <source>
        <dbReference type="Proteomes" id="UP000749471"/>
    </source>
</evidence>
<comment type="caution">
    <text evidence="8">The sequence shown here is derived from an EMBL/GenBank/DDBJ whole genome shotgun (WGS) entry which is preliminary data.</text>
</comment>
<feature type="binding site" evidence="5">
    <location>
        <position position="282"/>
    </location>
    <ligand>
        <name>substrate</name>
    </ligand>
</feature>
<keyword evidence="2 5" id="KW-0210">Decarboxylase</keyword>
<evidence type="ECO:0000256" key="3">
    <source>
        <dbReference type="ARBA" id="ARBA00022898"/>
    </source>
</evidence>
<dbReference type="PROSITE" id="PS00878">
    <property type="entry name" value="ODR_DC_2_1"/>
    <property type="match status" value="1"/>
</dbReference>
<feature type="binding site" evidence="5">
    <location>
        <position position="379"/>
    </location>
    <ligand>
        <name>substrate</name>
    </ligand>
</feature>
<proteinExistence type="inferred from homology"/>
<feature type="domain" description="Orn/DAP/Arg decarboxylase 2 N-terminal" evidence="7">
    <location>
        <begin position="34"/>
        <end position="285"/>
    </location>
</feature>
<name>A0ABS6E8K5_9FIRM</name>
<feature type="modified residue" description="N6-(pyridoxal phosphate)lysine" evidence="5">
    <location>
        <position position="55"/>
    </location>
</feature>
<protein>
    <recommendedName>
        <fullName evidence="5 6">Diaminopimelate decarboxylase</fullName>
        <shortName evidence="5">DAP decarboxylase</shortName>
        <shortName evidence="5">DAPDC</shortName>
        <ecNumber evidence="5 6">4.1.1.20</ecNumber>
    </recommendedName>
</protein>
<evidence type="ECO:0000256" key="4">
    <source>
        <dbReference type="ARBA" id="ARBA00023239"/>
    </source>
</evidence>
<gene>
    <name evidence="5 8" type="primary">lysA</name>
    <name evidence="8" type="ORF">KQI42_11110</name>
</gene>
<dbReference type="PANTHER" id="PTHR43727">
    <property type="entry name" value="DIAMINOPIMELATE DECARBOXYLASE"/>
    <property type="match status" value="1"/>
</dbReference>
<dbReference type="EC" id="4.1.1.20" evidence="5 6"/>
<evidence type="ECO:0000256" key="6">
    <source>
        <dbReference type="NCBIfam" id="TIGR01048"/>
    </source>
</evidence>
<organism evidence="8 9">
    <name type="scientific">Tissierella simiarum</name>
    <dbReference type="NCBI Taxonomy" id="2841534"/>
    <lineage>
        <taxon>Bacteria</taxon>
        <taxon>Bacillati</taxon>
        <taxon>Bacillota</taxon>
        <taxon>Tissierellia</taxon>
        <taxon>Tissierellales</taxon>
        <taxon>Tissierellaceae</taxon>
        <taxon>Tissierella</taxon>
    </lineage>
</organism>
<dbReference type="NCBIfam" id="TIGR01048">
    <property type="entry name" value="lysA"/>
    <property type="match status" value="1"/>
</dbReference>
<keyword evidence="5" id="KW-0457">Lysine biosynthesis</keyword>
<evidence type="ECO:0000256" key="1">
    <source>
        <dbReference type="ARBA" id="ARBA00001933"/>
    </source>
</evidence>
<sequence>MSNYIFAQCDTVELVKKYDTPLYVVSEDYIVDRIAEIKEDFIEKYDNVWAVYASKAFLTKEMARIVNREGIGIDVVSGGELYTAIKADFPMDKIIFHGNSKTYEELEMAIINEVGRIVVDNLDELHQLNELAKKYDKVINILYRITPGVSIDTHKYIQTGQVDSKFGVPLGEDRIYEAIEKAINSSNINLLGFHFHVGSQLHKNNTHLEAIEIGINVMREAKEKFDFETKELNVGGGFGIKYADSENRKPIAFFTEPIMEKIISTCSKFKLNMPKIIIEPGRWIVGEAGITLYNINSVKEIPNIRTYVGIDGGMPDNPRPSLYNAKYEAIIANKVDEKPTELVTIAGKCCETGDILIWDLKVPKIQSGDILAVLSTGAYNYSMASNYNKIPKPAVVMIKDGVDRIIVKRETYDDILRNEV</sequence>
<evidence type="ECO:0000256" key="5">
    <source>
        <dbReference type="HAMAP-Rule" id="MF_02120"/>
    </source>
</evidence>
<dbReference type="HAMAP" id="MF_02120">
    <property type="entry name" value="LysA"/>
    <property type="match status" value="1"/>
</dbReference>
<dbReference type="InterPro" id="IPR022653">
    <property type="entry name" value="De-COase2_pyr-phos_BS"/>
</dbReference>
<dbReference type="EMBL" id="JAHLPM010000009">
    <property type="protein sequence ID" value="MBU5438563.1"/>
    <property type="molecule type" value="Genomic_DNA"/>
</dbReference>
<feature type="binding site" evidence="5">
    <location>
        <position position="323"/>
    </location>
    <ligand>
        <name>substrate</name>
    </ligand>
</feature>